<evidence type="ECO:0000259" key="16">
    <source>
        <dbReference type="Pfam" id="PF20684"/>
    </source>
</evidence>
<gene>
    <name evidence="17" type="ORF">HRG_06875</name>
</gene>
<feature type="transmembrane region" description="Helical" evidence="14">
    <location>
        <begin position="101"/>
        <end position="124"/>
    </location>
</feature>
<dbReference type="GeneID" id="68356004"/>
<keyword evidence="10 14" id="KW-0472">Membrane</keyword>
<comment type="caution">
    <text evidence="17">The sequence shown here is derived from an EMBL/GenBank/DDBJ whole genome shotgun (WGS) entry which is preliminary data.</text>
</comment>
<evidence type="ECO:0000313" key="17">
    <source>
        <dbReference type="EMBL" id="KAH0961795.1"/>
    </source>
</evidence>
<name>A0A9P8MV29_9HYPO</name>
<evidence type="ECO:0000256" key="5">
    <source>
        <dbReference type="ARBA" id="ARBA00022525"/>
    </source>
</evidence>
<dbReference type="GO" id="GO:0098552">
    <property type="term" value="C:side of membrane"/>
    <property type="evidence" value="ECO:0007669"/>
    <property type="project" value="UniProtKB-KW"/>
</dbReference>
<comment type="similarity">
    <text evidence="13">Belongs to the SAT4 family.</text>
</comment>
<dbReference type="EMBL" id="JAIZPD010000007">
    <property type="protein sequence ID" value="KAH0961795.1"/>
    <property type="molecule type" value="Genomic_DNA"/>
</dbReference>
<dbReference type="InterPro" id="IPR052337">
    <property type="entry name" value="SAT4-like"/>
</dbReference>
<evidence type="ECO:0000256" key="11">
    <source>
        <dbReference type="ARBA" id="ARBA00023157"/>
    </source>
</evidence>
<feature type="transmembrane region" description="Helical" evidence="14">
    <location>
        <begin position="256"/>
        <end position="276"/>
    </location>
</feature>
<dbReference type="Proteomes" id="UP000824596">
    <property type="component" value="Unassembled WGS sequence"/>
</dbReference>
<evidence type="ECO:0000313" key="18">
    <source>
        <dbReference type="Proteomes" id="UP000824596"/>
    </source>
</evidence>
<feature type="transmembrane region" description="Helical" evidence="14">
    <location>
        <begin position="68"/>
        <end position="89"/>
    </location>
</feature>
<feature type="transmembrane region" description="Helical" evidence="14">
    <location>
        <begin position="296"/>
        <end position="316"/>
    </location>
</feature>
<keyword evidence="6" id="KW-0325">Glycoprotein</keyword>
<evidence type="ECO:0000256" key="7">
    <source>
        <dbReference type="ARBA" id="ARBA00022692"/>
    </source>
</evidence>
<keyword evidence="6" id="KW-0336">GPI-anchor</keyword>
<dbReference type="InterPro" id="IPR008427">
    <property type="entry name" value="Extracellular_membr_CFEM_dom"/>
</dbReference>
<evidence type="ECO:0000256" key="12">
    <source>
        <dbReference type="ARBA" id="ARBA00023288"/>
    </source>
</evidence>
<evidence type="ECO:0000256" key="6">
    <source>
        <dbReference type="ARBA" id="ARBA00022622"/>
    </source>
</evidence>
<evidence type="ECO:0000256" key="14">
    <source>
        <dbReference type="SAM" id="Phobius"/>
    </source>
</evidence>
<dbReference type="RefSeq" id="XP_044719308.1">
    <property type="nucleotide sequence ID" value="XM_044865346.1"/>
</dbReference>
<dbReference type="Pfam" id="PF05730">
    <property type="entry name" value="CFEM"/>
    <property type="match status" value="1"/>
</dbReference>
<dbReference type="PANTHER" id="PTHR33048:SF131">
    <property type="entry name" value="INTEGRAL MEMBRANE PROTEIN"/>
    <property type="match status" value="1"/>
</dbReference>
<evidence type="ECO:0000256" key="10">
    <source>
        <dbReference type="ARBA" id="ARBA00023136"/>
    </source>
</evidence>
<feature type="domain" description="Rhodopsin" evidence="16">
    <location>
        <begin position="85"/>
        <end position="318"/>
    </location>
</feature>
<accession>A0A9P8MV29</accession>
<evidence type="ECO:0000256" key="2">
    <source>
        <dbReference type="ARBA" id="ARBA00004589"/>
    </source>
</evidence>
<keyword evidence="9 14" id="KW-1133">Transmembrane helix</keyword>
<protein>
    <submittedName>
        <fullName evidence="17">CFEM domain-containing protein</fullName>
    </submittedName>
</protein>
<keyword evidence="7 14" id="KW-0812">Transmembrane</keyword>
<feature type="transmembrane region" description="Helical" evidence="14">
    <location>
        <begin position="220"/>
        <end position="244"/>
    </location>
</feature>
<evidence type="ECO:0000256" key="4">
    <source>
        <dbReference type="ARBA" id="ARBA00010031"/>
    </source>
</evidence>
<feature type="transmembrane region" description="Helical" evidence="14">
    <location>
        <begin position="179"/>
        <end position="200"/>
    </location>
</feature>
<proteinExistence type="inferred from homology"/>
<keyword evidence="5" id="KW-0964">Secreted</keyword>
<sequence length="369" mass="40504">MHYVVLGAKCDVGDGARLSACLCENTSLLNDISICVQKSCTFSDLLDLIRIKADLCADYSLPSRSTSIVMAAGVSIAITVPVVALRIVWRLASVGSLWWDDWTAVLSGVFMVVTNTIALTSAKLGFGMHIWDLNPRFVLVLRQLFWIGEIGYLPGLSLLKVSILLLYGRIFQTEKFLKMVRYGTIFLVAKTIAFTFPAAFQCIPPSAAWSHDPHATCINAAAFGYAWSGMSIVEDLLLIALPIPTLWNLQMSRSRCICVTGLLSIGSLTFVASIVRAKYIIILAETLDTTWDMVDIIVWTLIELLAAAICSSVLPCRTCPTRVFSLVRSYVTNSHSGTEFEQVAAHDSKRPSAARIYHQSNSVARVVQV</sequence>
<feature type="transmembrane region" description="Helical" evidence="14">
    <location>
        <begin position="144"/>
        <end position="167"/>
    </location>
</feature>
<reference evidence="17" key="1">
    <citation type="submission" date="2021-09" db="EMBL/GenBank/DDBJ databases">
        <title>A high-quality genome of the endoparasitic fungus Hirsutella rhossiliensis with a comparison of Hirsutella genomes reveals transposable elements contributing to genome size variation.</title>
        <authorList>
            <person name="Lin R."/>
            <person name="Jiao Y."/>
            <person name="Sun X."/>
            <person name="Ling J."/>
            <person name="Xie B."/>
            <person name="Cheng X."/>
        </authorList>
    </citation>
    <scope>NUCLEOTIDE SEQUENCE</scope>
    <source>
        <strain evidence="17">HR02</strain>
    </source>
</reference>
<evidence type="ECO:0000256" key="9">
    <source>
        <dbReference type="ARBA" id="ARBA00022989"/>
    </source>
</evidence>
<evidence type="ECO:0000256" key="8">
    <source>
        <dbReference type="ARBA" id="ARBA00022729"/>
    </source>
</evidence>
<dbReference type="AlphaFoldDB" id="A0A9P8MV29"/>
<evidence type="ECO:0000259" key="15">
    <source>
        <dbReference type="Pfam" id="PF05730"/>
    </source>
</evidence>
<keyword evidence="12" id="KW-0449">Lipoprotein</keyword>
<dbReference type="OrthoDB" id="5417844at2759"/>
<dbReference type="Pfam" id="PF20684">
    <property type="entry name" value="Fung_rhodopsin"/>
    <property type="match status" value="1"/>
</dbReference>
<comment type="similarity">
    <text evidence="4">Belongs to the RBT5 family.</text>
</comment>
<evidence type="ECO:0000256" key="13">
    <source>
        <dbReference type="ARBA" id="ARBA00038359"/>
    </source>
</evidence>
<dbReference type="PANTHER" id="PTHR33048">
    <property type="entry name" value="PTH11-LIKE INTEGRAL MEMBRANE PROTEIN (AFU_ORTHOLOGUE AFUA_5G11245)"/>
    <property type="match status" value="1"/>
</dbReference>
<keyword evidence="11" id="KW-1015">Disulfide bond</keyword>
<organism evidence="17 18">
    <name type="scientific">Hirsutella rhossiliensis</name>
    <dbReference type="NCBI Taxonomy" id="111463"/>
    <lineage>
        <taxon>Eukaryota</taxon>
        <taxon>Fungi</taxon>
        <taxon>Dikarya</taxon>
        <taxon>Ascomycota</taxon>
        <taxon>Pezizomycotina</taxon>
        <taxon>Sordariomycetes</taxon>
        <taxon>Hypocreomycetidae</taxon>
        <taxon>Hypocreales</taxon>
        <taxon>Ophiocordycipitaceae</taxon>
        <taxon>Hirsutella</taxon>
    </lineage>
</organism>
<comment type="subcellular location">
    <subcellularLocation>
        <location evidence="2">Membrane</location>
        <topology evidence="2">Lipid-anchor</topology>
        <topology evidence="2">GPI-anchor</topology>
    </subcellularLocation>
    <subcellularLocation>
        <location evidence="1">Membrane</location>
        <topology evidence="1">Multi-pass membrane protein</topology>
    </subcellularLocation>
    <subcellularLocation>
        <location evidence="3">Secreted</location>
    </subcellularLocation>
</comment>
<dbReference type="InterPro" id="IPR049326">
    <property type="entry name" value="Rhodopsin_dom_fungi"/>
</dbReference>
<keyword evidence="18" id="KW-1185">Reference proteome</keyword>
<dbReference type="GO" id="GO:0005576">
    <property type="term" value="C:extracellular region"/>
    <property type="evidence" value="ECO:0007669"/>
    <property type="project" value="UniProtKB-SubCell"/>
</dbReference>
<keyword evidence="8" id="KW-0732">Signal</keyword>
<evidence type="ECO:0000256" key="1">
    <source>
        <dbReference type="ARBA" id="ARBA00004141"/>
    </source>
</evidence>
<evidence type="ECO:0000256" key="3">
    <source>
        <dbReference type="ARBA" id="ARBA00004613"/>
    </source>
</evidence>
<feature type="domain" description="CFEM" evidence="15">
    <location>
        <begin position="19"/>
        <end position="57"/>
    </location>
</feature>